<sequence>MEETLRQLLVDYINKRNMLGQEQTYETGIWHDIQQLFDEFTKTIQNQDADGATAICDAGKEEKKIQEREMHMCRMVVRILLYMSHGETHDEMEQRADEHDKELKACIRTIIGTVTIQHLLKRYCKADEVLRNAVGMVKIMDTMMPSGVVNNTGCKGLQVQGLVIGGKDVTSTIGQWILQRNILDGDPGQVDWNAGCGDAKSKRKDVTSIETLQELKTIVVEQAKELQDKAEEIRERIQKETNGAPDTNAATKATPQGSA</sequence>
<dbReference type="VEuPathDB" id="PlasmoDB:AK88_05441"/>
<evidence type="ECO:0000313" key="4">
    <source>
        <dbReference type="Proteomes" id="UP000054561"/>
    </source>
</evidence>
<feature type="domain" description="Schizont-infected cell agglutination extracellular alpha" evidence="2">
    <location>
        <begin position="19"/>
        <end position="176"/>
    </location>
</feature>
<evidence type="ECO:0000259" key="2">
    <source>
        <dbReference type="Pfam" id="PF12887"/>
    </source>
</evidence>
<proteinExistence type="predicted"/>
<keyword evidence="4" id="KW-1185">Reference proteome</keyword>
<protein>
    <recommendedName>
        <fullName evidence="2">Schizont-infected cell agglutination extracellular alpha domain-containing protein</fullName>
    </recommendedName>
</protein>
<dbReference type="InterPro" id="IPR024290">
    <property type="entry name" value="SICA_extracell_a"/>
</dbReference>
<dbReference type="RefSeq" id="XP_012338466.1">
    <property type="nucleotide sequence ID" value="XM_012483043.1"/>
</dbReference>
<reference evidence="3 4" key="1">
    <citation type="submission" date="2014-03" db="EMBL/GenBank/DDBJ databases">
        <title>The Genome Sequence of Plasmodium fragile nilgiri.</title>
        <authorList>
            <consortium name="The Broad Institute Genomics Platform"/>
            <consortium name="The Broad Institute Genome Sequencing Center for Infectious Disease"/>
            <person name="Neafsey D."/>
            <person name="Duraisingh M."/>
            <person name="Young S.K."/>
            <person name="Zeng Q."/>
            <person name="Gargeya S."/>
            <person name="Abouelleil A."/>
            <person name="Alvarado L."/>
            <person name="Chapman S.B."/>
            <person name="Gainer-Dewar J."/>
            <person name="Goldberg J."/>
            <person name="Griggs A."/>
            <person name="Gujja S."/>
            <person name="Hansen M."/>
            <person name="Howarth C."/>
            <person name="Imamovic A."/>
            <person name="Larimer J."/>
            <person name="Pearson M."/>
            <person name="Poon T.W."/>
            <person name="Priest M."/>
            <person name="Roberts A."/>
            <person name="Saif S."/>
            <person name="Shea T."/>
            <person name="Sykes S."/>
            <person name="Wortman J."/>
            <person name="Nusbaum C."/>
            <person name="Birren B."/>
        </authorList>
    </citation>
    <scope>NUCLEOTIDE SEQUENCE [LARGE SCALE GENOMIC DNA]</scope>
    <source>
        <strain evidence="4">nilgiri</strain>
    </source>
</reference>
<dbReference type="Proteomes" id="UP000054561">
    <property type="component" value="Unassembled WGS sequence"/>
</dbReference>
<feature type="compositionally biased region" description="Polar residues" evidence="1">
    <location>
        <begin position="240"/>
        <end position="259"/>
    </location>
</feature>
<organism evidence="3 4">
    <name type="scientific">Plasmodium fragile</name>
    <dbReference type="NCBI Taxonomy" id="5857"/>
    <lineage>
        <taxon>Eukaryota</taxon>
        <taxon>Sar</taxon>
        <taxon>Alveolata</taxon>
        <taxon>Apicomplexa</taxon>
        <taxon>Aconoidasida</taxon>
        <taxon>Haemosporida</taxon>
        <taxon>Plasmodiidae</taxon>
        <taxon>Plasmodium</taxon>
        <taxon>Plasmodium (Plasmodium)</taxon>
    </lineage>
</organism>
<evidence type="ECO:0000256" key="1">
    <source>
        <dbReference type="SAM" id="MobiDB-lite"/>
    </source>
</evidence>
<evidence type="ECO:0000313" key="3">
    <source>
        <dbReference type="EMBL" id="KJP84932.1"/>
    </source>
</evidence>
<gene>
    <name evidence="3" type="ORF">AK88_05441</name>
</gene>
<name>A0A0D9QDL3_PLAFR</name>
<accession>A0A0D9QDL3</accession>
<feature type="non-terminal residue" evidence="3">
    <location>
        <position position="259"/>
    </location>
</feature>
<feature type="region of interest" description="Disordered" evidence="1">
    <location>
        <begin position="235"/>
        <end position="259"/>
    </location>
</feature>
<dbReference type="Pfam" id="PF12887">
    <property type="entry name" value="SICA_alpha"/>
    <property type="match status" value="1"/>
</dbReference>
<dbReference type="AlphaFoldDB" id="A0A0D9QDL3"/>
<dbReference type="EMBL" id="KQ001773">
    <property type="protein sequence ID" value="KJP84932.1"/>
    <property type="molecule type" value="Genomic_DNA"/>
</dbReference>
<dbReference type="GeneID" id="24270755"/>